<protein>
    <recommendedName>
        <fullName evidence="2">LamG-like jellyroll fold domain-containing protein</fullName>
    </recommendedName>
</protein>
<dbReference type="InterPro" id="IPR013320">
    <property type="entry name" value="ConA-like_dom_sf"/>
</dbReference>
<evidence type="ECO:0008006" key="2">
    <source>
        <dbReference type="Google" id="ProtNLM"/>
    </source>
</evidence>
<evidence type="ECO:0000313" key="1">
    <source>
        <dbReference type="EMBL" id="CUR61541.1"/>
    </source>
</evidence>
<dbReference type="SUPFAM" id="SSF49899">
    <property type="entry name" value="Concanavalin A-like lectins/glucanases"/>
    <property type="match status" value="1"/>
</dbReference>
<name>A0A2P2CI19_9ZZZZ</name>
<dbReference type="Gene3D" id="2.60.120.200">
    <property type="match status" value="1"/>
</dbReference>
<dbReference type="AlphaFoldDB" id="A0A2P2CI19"/>
<organism evidence="1">
    <name type="scientific">metagenome</name>
    <dbReference type="NCBI Taxonomy" id="256318"/>
    <lineage>
        <taxon>unclassified sequences</taxon>
        <taxon>metagenomes</taxon>
    </lineage>
</organism>
<sequence length="251" mass="26014">MSRVRRTLTSAVALATAALLGTVLSAPPASARAGGLGGLWLLDEGSGQVANDLSFNGNRGQLGSTTGVDAADPTWVQLPRVWFLKRAALRFNGAQSVRMADAPSLEPDGVTVLARVRSTGAGQFRYLMSKGAFQCENASYGLYTGADGGLVFYVSDGTRVHLSADAGAGIWDGGWHTVMGAFDGESIRLFVDGRMVGSPVPAAVSVYYGMPTGDDFYIGDYSGPCATPLGFIGDIEAAAVLGTYDRTATVG</sequence>
<reference evidence="1" key="1">
    <citation type="submission" date="2015-08" db="EMBL/GenBank/DDBJ databases">
        <authorList>
            <person name="Babu N.S."/>
            <person name="Beckwith C.J."/>
            <person name="Beseler K.G."/>
            <person name="Brison A."/>
            <person name="Carone J.V."/>
            <person name="Caskin T.P."/>
            <person name="Diamond M."/>
            <person name="Durham M.E."/>
            <person name="Foxe J.M."/>
            <person name="Go M."/>
            <person name="Henderson B.A."/>
            <person name="Jones I.B."/>
            <person name="McGettigan J.A."/>
            <person name="Micheletti S.J."/>
            <person name="Nasrallah M.E."/>
            <person name="Ortiz D."/>
            <person name="Piller C.R."/>
            <person name="Privatt S.R."/>
            <person name="Schneider S.L."/>
            <person name="Sharp S."/>
            <person name="Smith T.C."/>
            <person name="Stanton J.D."/>
            <person name="Ullery H.E."/>
            <person name="Wilson R.J."/>
            <person name="Serrano M.G."/>
            <person name="Buck G."/>
            <person name="Lee V."/>
            <person name="Wang Y."/>
            <person name="Carvalho R."/>
            <person name="Voegtly L."/>
            <person name="Shi R."/>
            <person name="Duckworth R."/>
            <person name="Johnson A."/>
            <person name="Loviza R."/>
            <person name="Walstead R."/>
            <person name="Shah Z."/>
            <person name="Kiflezghi M."/>
            <person name="Wade K."/>
            <person name="Ball S.L."/>
            <person name="Bradley K.W."/>
            <person name="Asai D.J."/>
            <person name="Bowman C.A."/>
            <person name="Russell D.A."/>
            <person name="Pope W.H."/>
            <person name="Jacobs-Sera D."/>
            <person name="Hendrix R.W."/>
            <person name="Hatfull G.F."/>
        </authorList>
    </citation>
    <scope>NUCLEOTIDE SEQUENCE</scope>
</reference>
<dbReference type="Pfam" id="PF13385">
    <property type="entry name" value="Laminin_G_3"/>
    <property type="match status" value="1"/>
</dbReference>
<dbReference type="InterPro" id="IPR006311">
    <property type="entry name" value="TAT_signal"/>
</dbReference>
<proteinExistence type="predicted"/>
<dbReference type="PROSITE" id="PS51318">
    <property type="entry name" value="TAT"/>
    <property type="match status" value="1"/>
</dbReference>
<gene>
    <name evidence="1" type="ORF">NOCA1250090</name>
</gene>
<dbReference type="EMBL" id="CZKB01000018">
    <property type="protein sequence ID" value="CUR61541.1"/>
    <property type="molecule type" value="Genomic_DNA"/>
</dbReference>
<accession>A0A2P2CI19</accession>